<gene>
    <name evidence="5" type="ORF">J40TS1_12610</name>
</gene>
<dbReference type="SUPFAM" id="SSF103190">
    <property type="entry name" value="Sensory domain-like"/>
    <property type="match status" value="1"/>
</dbReference>
<dbReference type="Gene3D" id="1.10.287.950">
    <property type="entry name" value="Methyl-accepting chemotaxis protein"/>
    <property type="match status" value="1"/>
</dbReference>
<comment type="caution">
    <text evidence="5">The sequence shown here is derived from an EMBL/GenBank/DDBJ whole genome shotgun (WGS) entry which is preliminary data.</text>
</comment>
<dbReference type="PRINTS" id="PR00260">
    <property type="entry name" value="CHEMTRNSDUCR"/>
</dbReference>
<dbReference type="Pfam" id="PF22673">
    <property type="entry name" value="MCP-like_PDC_1"/>
    <property type="match status" value="1"/>
</dbReference>
<dbReference type="Pfam" id="PF00015">
    <property type="entry name" value="MCPsignal"/>
    <property type="match status" value="1"/>
</dbReference>
<evidence type="ECO:0000313" key="5">
    <source>
        <dbReference type="EMBL" id="GIP15619.1"/>
    </source>
</evidence>
<dbReference type="InterPro" id="IPR004090">
    <property type="entry name" value="Chemotax_Me-accpt_rcpt"/>
</dbReference>
<dbReference type="CDD" id="cd18773">
    <property type="entry name" value="PDC1_HK_sensor"/>
    <property type="match status" value="1"/>
</dbReference>
<dbReference type="Proteomes" id="UP000683139">
    <property type="component" value="Unassembled WGS sequence"/>
</dbReference>
<dbReference type="PROSITE" id="PS50111">
    <property type="entry name" value="CHEMOTAXIS_TRANSDUC_2"/>
    <property type="match status" value="1"/>
</dbReference>
<dbReference type="SUPFAM" id="SSF58104">
    <property type="entry name" value="Methyl-accepting chemotaxis protein (MCP) signaling domain"/>
    <property type="match status" value="1"/>
</dbReference>
<name>A0A919YNZ9_9BACL</name>
<dbReference type="Gene3D" id="3.30.450.20">
    <property type="entry name" value="PAS domain"/>
    <property type="match status" value="1"/>
</dbReference>
<dbReference type="SMART" id="SM00283">
    <property type="entry name" value="MA"/>
    <property type="match status" value="1"/>
</dbReference>
<dbReference type="InterPro" id="IPR029151">
    <property type="entry name" value="Sensor-like_sf"/>
</dbReference>
<evidence type="ECO:0000313" key="6">
    <source>
        <dbReference type="Proteomes" id="UP000683139"/>
    </source>
</evidence>
<keyword evidence="1 3" id="KW-0807">Transducer</keyword>
<comment type="similarity">
    <text evidence="2">Belongs to the methyl-accepting chemotaxis (MCP) protein family.</text>
</comment>
<dbReference type="GO" id="GO:0007165">
    <property type="term" value="P:signal transduction"/>
    <property type="evidence" value="ECO:0007669"/>
    <property type="project" value="UniProtKB-KW"/>
</dbReference>
<accession>A0A919YNZ9</accession>
<sequence length="462" mass="51527">MASVFSWAKKRETEQENTRYVEQMKGLYNESIVISDQLVAAVDEVDQTMVQLSTIADQAQQQEQTLTSYSKLATSKIIEAFSSLQEVSAAAEQISHASKHLTEQSSETRQVTLDMQQSLQETEAMMQHLKQNNYSMTKHIQDLIEHTSKIYEMNKLIQAIVSQTSLLALNASIEAAHAGEFGRGFSVVANEIRRLAEQSGETVKQSTELVAQIEQGVQLVTEAVERERDSVDRGVAEMGANRERMDIIAERIVEVDQLVHDMRESSINQTEQTNYVTERLQKAVEHVNSTLVAVEDTLKMNQIQRDQITKLDRIRSNMGKSSNDLKQAISLVEIDIVSKVSNSSTESIMSWLKTVAQDAAIKSLDPQLHRERLTALLKQQLEVEAIWSNNADGSFIVSIPDAGLLNAKGRDWWKQAMAGESFQSGYYVSAITKELCQTLSVPIYSDAGAIIGVLGIDLTIRS</sequence>
<organism evidence="5 6">
    <name type="scientific">Paenibacillus montaniterrae</name>
    <dbReference type="NCBI Taxonomy" id="429341"/>
    <lineage>
        <taxon>Bacteria</taxon>
        <taxon>Bacillati</taxon>
        <taxon>Bacillota</taxon>
        <taxon>Bacilli</taxon>
        <taxon>Bacillales</taxon>
        <taxon>Paenibacillaceae</taxon>
        <taxon>Paenibacillus</taxon>
    </lineage>
</organism>
<reference evidence="5" key="1">
    <citation type="submission" date="2021-03" db="EMBL/GenBank/DDBJ databases">
        <title>Antimicrobial resistance genes in bacteria isolated from Japanese honey, and their potential for conferring macrolide and lincosamide resistance in the American foulbrood pathogen Paenibacillus larvae.</title>
        <authorList>
            <person name="Okamoto M."/>
            <person name="Kumagai M."/>
            <person name="Kanamori H."/>
            <person name="Takamatsu D."/>
        </authorList>
    </citation>
    <scope>NUCLEOTIDE SEQUENCE</scope>
    <source>
        <strain evidence="5">J40TS1</strain>
    </source>
</reference>
<dbReference type="EMBL" id="BOSE01000002">
    <property type="protein sequence ID" value="GIP15619.1"/>
    <property type="molecule type" value="Genomic_DNA"/>
</dbReference>
<dbReference type="PANTHER" id="PTHR32089:SF112">
    <property type="entry name" value="LYSOZYME-LIKE PROTEIN-RELATED"/>
    <property type="match status" value="1"/>
</dbReference>
<evidence type="ECO:0000256" key="2">
    <source>
        <dbReference type="ARBA" id="ARBA00029447"/>
    </source>
</evidence>
<dbReference type="AlphaFoldDB" id="A0A919YNZ9"/>
<dbReference type="PANTHER" id="PTHR32089">
    <property type="entry name" value="METHYL-ACCEPTING CHEMOTAXIS PROTEIN MCPB"/>
    <property type="match status" value="1"/>
</dbReference>
<dbReference type="RefSeq" id="WP_213513911.1">
    <property type="nucleotide sequence ID" value="NZ_BOSE01000002.1"/>
</dbReference>
<dbReference type="InterPro" id="IPR004089">
    <property type="entry name" value="MCPsignal_dom"/>
</dbReference>
<feature type="domain" description="Methyl-accepting transducer" evidence="4">
    <location>
        <begin position="48"/>
        <end position="295"/>
    </location>
</feature>
<dbReference type="GO" id="GO:0016020">
    <property type="term" value="C:membrane"/>
    <property type="evidence" value="ECO:0007669"/>
    <property type="project" value="InterPro"/>
</dbReference>
<dbReference type="GO" id="GO:0006935">
    <property type="term" value="P:chemotaxis"/>
    <property type="evidence" value="ECO:0007669"/>
    <property type="project" value="InterPro"/>
</dbReference>
<keyword evidence="6" id="KW-1185">Reference proteome</keyword>
<evidence type="ECO:0000259" key="4">
    <source>
        <dbReference type="PROSITE" id="PS50111"/>
    </source>
</evidence>
<evidence type="ECO:0000256" key="3">
    <source>
        <dbReference type="PROSITE-ProRule" id="PRU00284"/>
    </source>
</evidence>
<dbReference type="GO" id="GO:0004888">
    <property type="term" value="F:transmembrane signaling receptor activity"/>
    <property type="evidence" value="ECO:0007669"/>
    <property type="project" value="InterPro"/>
</dbReference>
<evidence type="ECO:0000256" key="1">
    <source>
        <dbReference type="ARBA" id="ARBA00023224"/>
    </source>
</evidence>
<protein>
    <submittedName>
        <fullName evidence="5">Methyl-accepting chemotaxis sensory transducer</fullName>
    </submittedName>
</protein>
<proteinExistence type="inferred from homology"/>